<name>A0A1I1B2S7_9PSEU</name>
<comment type="similarity">
    <text evidence="1">Belongs to the thioesterase family.</text>
</comment>
<proteinExistence type="inferred from homology"/>
<dbReference type="EMBL" id="FOKG01000011">
    <property type="protein sequence ID" value="SFB44062.1"/>
    <property type="molecule type" value="Genomic_DNA"/>
</dbReference>
<feature type="domain" description="Thioesterase" evidence="2">
    <location>
        <begin position="16"/>
        <end position="237"/>
    </location>
</feature>
<dbReference type="Proteomes" id="UP000243799">
    <property type="component" value="Unassembled WGS sequence"/>
</dbReference>
<dbReference type="STRING" id="490629.SAMN05216266_111161"/>
<evidence type="ECO:0000313" key="4">
    <source>
        <dbReference type="Proteomes" id="UP000243799"/>
    </source>
</evidence>
<dbReference type="PANTHER" id="PTHR11487:SF0">
    <property type="entry name" value="S-ACYL FATTY ACID SYNTHASE THIOESTERASE, MEDIUM CHAIN"/>
    <property type="match status" value="1"/>
</dbReference>
<dbReference type="SUPFAM" id="SSF53474">
    <property type="entry name" value="alpha/beta-Hydrolases"/>
    <property type="match status" value="1"/>
</dbReference>
<dbReference type="PANTHER" id="PTHR11487">
    <property type="entry name" value="THIOESTERASE"/>
    <property type="match status" value="1"/>
</dbReference>
<dbReference type="InterPro" id="IPR001031">
    <property type="entry name" value="Thioesterase"/>
</dbReference>
<organism evidence="3 4">
    <name type="scientific">Amycolatopsis marina</name>
    <dbReference type="NCBI Taxonomy" id="490629"/>
    <lineage>
        <taxon>Bacteria</taxon>
        <taxon>Bacillati</taxon>
        <taxon>Actinomycetota</taxon>
        <taxon>Actinomycetes</taxon>
        <taxon>Pseudonocardiales</taxon>
        <taxon>Pseudonocardiaceae</taxon>
        <taxon>Amycolatopsis</taxon>
    </lineage>
</organism>
<evidence type="ECO:0000313" key="3">
    <source>
        <dbReference type="EMBL" id="SFB44062.1"/>
    </source>
</evidence>
<dbReference type="InterPro" id="IPR012223">
    <property type="entry name" value="TEII"/>
</dbReference>
<sequence length="251" mass="27074">MSWFLCRRPSPEAAVRLYCLPYAGGAASVFYDWPSAIGPDVEVQAVSMPGRERRFAEDPGFEIAELADAVAAHADGRPFALYGHSLGGLVAFEVIRRLRRTRQRLPVRLYAGACRAPHIREQGPFVGLSRLDDEELVRRVAEGGGVPDAVLAEPELMELLLPVLRADFTWIDDYEYLPEPPVEVPIVAFAGSSDDAVATADVQAWAGHTAAGFSLSQIEGGHFFLRESRDELLATVRGDLVAATAAAGAGA</sequence>
<accession>A0A1I1B2S7</accession>
<reference evidence="4" key="1">
    <citation type="submission" date="2016-10" db="EMBL/GenBank/DDBJ databases">
        <authorList>
            <person name="Varghese N."/>
            <person name="Submissions S."/>
        </authorList>
    </citation>
    <scope>NUCLEOTIDE SEQUENCE [LARGE SCALE GENOMIC DNA]</scope>
    <source>
        <strain evidence="4">CGMCC 4.3568</strain>
    </source>
</reference>
<dbReference type="InterPro" id="IPR029058">
    <property type="entry name" value="AB_hydrolase_fold"/>
</dbReference>
<evidence type="ECO:0000259" key="2">
    <source>
        <dbReference type="Pfam" id="PF00975"/>
    </source>
</evidence>
<dbReference type="Pfam" id="PF00975">
    <property type="entry name" value="Thioesterase"/>
    <property type="match status" value="1"/>
</dbReference>
<dbReference type="RefSeq" id="WP_091674636.1">
    <property type="nucleotide sequence ID" value="NZ_FOKG01000011.1"/>
</dbReference>
<keyword evidence="4" id="KW-1185">Reference proteome</keyword>
<gene>
    <name evidence="3" type="ORF">SAMN05216266_111161</name>
</gene>
<evidence type="ECO:0000256" key="1">
    <source>
        <dbReference type="ARBA" id="ARBA00007169"/>
    </source>
</evidence>
<dbReference type="AlphaFoldDB" id="A0A1I1B2S7"/>
<dbReference type="OrthoDB" id="4169718at2"/>
<dbReference type="GO" id="GO:0008610">
    <property type="term" value="P:lipid biosynthetic process"/>
    <property type="evidence" value="ECO:0007669"/>
    <property type="project" value="TreeGrafter"/>
</dbReference>
<dbReference type="Gene3D" id="3.40.50.1820">
    <property type="entry name" value="alpha/beta hydrolase"/>
    <property type="match status" value="1"/>
</dbReference>
<protein>
    <submittedName>
        <fullName evidence="3">Myxalamid-type polyketide synthase MxaE and MxaD</fullName>
    </submittedName>
</protein>